<dbReference type="OrthoDB" id="6169724at2"/>
<dbReference type="RefSeq" id="WP_143006231.1">
    <property type="nucleotide sequence ID" value="NZ_FNCE01000006.1"/>
</dbReference>
<evidence type="ECO:0000313" key="3">
    <source>
        <dbReference type="Proteomes" id="UP000199415"/>
    </source>
</evidence>
<keyword evidence="3" id="KW-1185">Reference proteome</keyword>
<feature type="chain" id="PRO_5011523412" description="Protease inhibitor Inh" evidence="1">
    <location>
        <begin position="25"/>
        <end position="113"/>
    </location>
</feature>
<evidence type="ECO:0000256" key="1">
    <source>
        <dbReference type="SAM" id="SignalP"/>
    </source>
</evidence>
<feature type="signal peptide" evidence="1">
    <location>
        <begin position="1"/>
        <end position="24"/>
    </location>
</feature>
<dbReference type="STRING" id="1082479.SAMN05216241_10697"/>
<protein>
    <recommendedName>
        <fullName evidence="4">Protease inhibitor Inh</fullName>
    </recommendedName>
</protein>
<accession>A0A1G7S4W1</accession>
<name>A0A1G7S4W1_9PROT</name>
<dbReference type="EMBL" id="FNCE01000006">
    <property type="protein sequence ID" value="SDG17220.1"/>
    <property type="molecule type" value="Genomic_DNA"/>
</dbReference>
<keyword evidence="1" id="KW-0732">Signal</keyword>
<reference evidence="2 3" key="1">
    <citation type="submission" date="2016-10" db="EMBL/GenBank/DDBJ databases">
        <authorList>
            <person name="de Groot N.N."/>
        </authorList>
    </citation>
    <scope>NUCLEOTIDE SEQUENCE [LARGE SCALE GENOMIC DNA]</scope>
    <source>
        <strain evidence="2 3">DSM 25584</strain>
    </source>
</reference>
<gene>
    <name evidence="2" type="ORF">SAMN05216241_10697</name>
</gene>
<sequence>MMGAVRACAAVAALAGLAPGPVAAGGDYTLRLAGNEPAAFDVRCTLETGATAHDIAFTGRPPLTRHFHARGLFCEIRQTAAGGRLDIELRGRDGNVSRLSTGGKDSVITVSVR</sequence>
<dbReference type="Proteomes" id="UP000199415">
    <property type="component" value="Unassembled WGS sequence"/>
</dbReference>
<proteinExistence type="predicted"/>
<dbReference type="AlphaFoldDB" id="A0A1G7S4W1"/>
<evidence type="ECO:0000313" key="2">
    <source>
        <dbReference type="EMBL" id="SDG17220.1"/>
    </source>
</evidence>
<evidence type="ECO:0008006" key="4">
    <source>
        <dbReference type="Google" id="ProtNLM"/>
    </source>
</evidence>
<organism evidence="2 3">
    <name type="scientific">Limimonas halophila</name>
    <dbReference type="NCBI Taxonomy" id="1082479"/>
    <lineage>
        <taxon>Bacteria</taxon>
        <taxon>Pseudomonadati</taxon>
        <taxon>Pseudomonadota</taxon>
        <taxon>Alphaproteobacteria</taxon>
        <taxon>Rhodospirillales</taxon>
        <taxon>Rhodovibrionaceae</taxon>
        <taxon>Limimonas</taxon>
    </lineage>
</organism>